<evidence type="ECO:0000256" key="1">
    <source>
        <dbReference type="SAM" id="SignalP"/>
    </source>
</evidence>
<reference evidence="2 3" key="1">
    <citation type="submission" date="2019-02" db="EMBL/GenBank/DDBJ databases">
        <title>Draft Genome Sequence of the Prevotella sp. BCRC 81118, Isolated from Human Feces.</title>
        <authorList>
            <person name="Huang C.-H."/>
        </authorList>
    </citation>
    <scope>NUCLEOTIDE SEQUENCE [LARGE SCALE GENOMIC DNA]</scope>
    <source>
        <strain evidence="2 3">BCRC 81118</strain>
    </source>
</reference>
<dbReference type="GeneID" id="302996264"/>
<keyword evidence="1" id="KW-0732">Signal</keyword>
<dbReference type="RefSeq" id="WP_134844186.1">
    <property type="nucleotide sequence ID" value="NZ_SGVY01000044.1"/>
</dbReference>
<gene>
    <name evidence="2" type="ORF">EXN75_13405</name>
</gene>
<evidence type="ECO:0000313" key="3">
    <source>
        <dbReference type="Proteomes" id="UP000297872"/>
    </source>
</evidence>
<feature type="signal peptide" evidence="1">
    <location>
        <begin position="1"/>
        <end position="20"/>
    </location>
</feature>
<evidence type="ECO:0008006" key="4">
    <source>
        <dbReference type="Google" id="ProtNLM"/>
    </source>
</evidence>
<dbReference type="EMBL" id="SGVY01000044">
    <property type="protein sequence ID" value="TFH77173.1"/>
    <property type="molecule type" value="Genomic_DNA"/>
</dbReference>
<keyword evidence="3" id="KW-1185">Reference proteome</keyword>
<name>A0A4Y8VCX6_9BACT</name>
<dbReference type="OrthoDB" id="994364at2"/>
<evidence type="ECO:0000313" key="2">
    <source>
        <dbReference type="EMBL" id="TFH77173.1"/>
    </source>
</evidence>
<proteinExistence type="predicted"/>
<protein>
    <recommendedName>
        <fullName evidence="4">TonB-dependent receptor</fullName>
    </recommendedName>
</protein>
<organism evidence="2 3">
    <name type="scientific">Segatella hominis</name>
    <dbReference type="NCBI Taxonomy" id="2518605"/>
    <lineage>
        <taxon>Bacteria</taxon>
        <taxon>Pseudomonadati</taxon>
        <taxon>Bacteroidota</taxon>
        <taxon>Bacteroidia</taxon>
        <taxon>Bacteroidales</taxon>
        <taxon>Prevotellaceae</taxon>
        <taxon>Segatella</taxon>
    </lineage>
</organism>
<dbReference type="SUPFAM" id="SSF56935">
    <property type="entry name" value="Porins"/>
    <property type="match status" value="1"/>
</dbReference>
<accession>A0A4Y8VCX6</accession>
<dbReference type="Proteomes" id="UP000297872">
    <property type="component" value="Unassembled WGS sequence"/>
</dbReference>
<feature type="chain" id="PRO_5021319370" description="TonB-dependent receptor" evidence="1">
    <location>
        <begin position="21"/>
        <end position="189"/>
    </location>
</feature>
<sequence length="189" mass="21056">MRRELLLLSCCVVIPSICSAQEKSDTTMVEKKAERNVMLNASDANAPRYIQIGLPSENVNVYENGLPVVYSSYIHPVSAHWRSDGSLAEVGLMNPQESAIATGNIAYSVNSFSDLGSNMFKGILNYKGNHYGMHQFDLNVSGPLAKGWTYALNMYQNFDPGTFDLKFTNYNDRTQIYKGALTKHWGNRG</sequence>
<dbReference type="AlphaFoldDB" id="A0A4Y8VCX6"/>
<comment type="caution">
    <text evidence="2">The sequence shown here is derived from an EMBL/GenBank/DDBJ whole genome shotgun (WGS) entry which is preliminary data.</text>
</comment>